<evidence type="ECO:0000259" key="7">
    <source>
        <dbReference type="Pfam" id="PF00135"/>
    </source>
</evidence>
<gene>
    <name evidence="9" type="primary">LOC112058440</name>
</gene>
<evidence type="ECO:0000313" key="9">
    <source>
        <dbReference type="RefSeq" id="XP_023955052.2"/>
    </source>
</evidence>
<evidence type="ECO:0000256" key="5">
    <source>
        <dbReference type="ARBA" id="ARBA00023180"/>
    </source>
</evidence>
<keyword evidence="8" id="KW-1185">Reference proteome</keyword>
<dbReference type="SUPFAM" id="SSF53474">
    <property type="entry name" value="alpha/beta-Hydrolases"/>
    <property type="match status" value="1"/>
</dbReference>
<dbReference type="InterPro" id="IPR029058">
    <property type="entry name" value="AB_hydrolase_fold"/>
</dbReference>
<dbReference type="AlphaFoldDB" id="A0A6J1PB10"/>
<keyword evidence="3 6" id="KW-0378">Hydrolase</keyword>
<accession>A0A6J1PB10</accession>
<organism evidence="8 9">
    <name type="scientific">Bicyclus anynana</name>
    <name type="common">Squinting bush brown butterfly</name>
    <dbReference type="NCBI Taxonomy" id="110368"/>
    <lineage>
        <taxon>Eukaryota</taxon>
        <taxon>Metazoa</taxon>
        <taxon>Ecdysozoa</taxon>
        <taxon>Arthropoda</taxon>
        <taxon>Hexapoda</taxon>
        <taxon>Insecta</taxon>
        <taxon>Pterygota</taxon>
        <taxon>Neoptera</taxon>
        <taxon>Endopterygota</taxon>
        <taxon>Lepidoptera</taxon>
        <taxon>Glossata</taxon>
        <taxon>Ditrysia</taxon>
        <taxon>Papilionoidea</taxon>
        <taxon>Nymphalidae</taxon>
        <taxon>Satyrinae</taxon>
        <taxon>Satyrini</taxon>
        <taxon>Mycalesina</taxon>
        <taxon>Bicyclus</taxon>
    </lineage>
</organism>
<sequence length="588" mass="66759">MLHRSILYLYLLEQYARFCDMFSIVYVVFSCFCAVTLCESDESRLVQLEQGLVRGYKDPELGIYSFYGIPYAKAPTGTDRFKAPLPAPVWSGTFEAVDNETVCPQRNLMNVLPPSYIAKADCLIANIYVPDTNTTNLPVLIIIHGGAYITGFGNMFTPKKITDTKKVISVTFNYRLGPYGFLCLGTKDAPGNAGMKDQAALIRWVNKNIINFGGDPDNIIVSGFSSGASSADFLILSKMTRGYVKKLVPESGSGISPYNIQFDPVENAKQYAKLLGFDNVDDIEALENFYKTIPYDLLNSANVIAIPNSEALMAPCIERDVGEERFLDDSPTNILKRGDFEKVPTLYGFIDLDGLIRFREFDNWKNKMNNKFSEFLPVDLKFENEIEKENVAERVRHFYFGDKPVGVETVLGFVYYLTDVLFAWPILRSVKYQVASGHDQIYLYEYLYFEDSTPFIQGTNVRGANHCAQTFAILDGYWNDTVVYEKDVSEDIKQRKVFMKSIWLNFMLTGKPIPDEGSDLPAWPPVGLDLTPAMSINRTLELKGPLIKERRELWENIYEKHFRQPIPPTLPPKYRHLIGENNELHISS</sequence>
<dbReference type="KEGG" id="bany:112058440"/>
<dbReference type="OrthoDB" id="3200163at2759"/>
<evidence type="ECO:0000256" key="2">
    <source>
        <dbReference type="ARBA" id="ARBA00022487"/>
    </source>
</evidence>
<evidence type="ECO:0000256" key="6">
    <source>
        <dbReference type="RuleBase" id="RU361235"/>
    </source>
</evidence>
<keyword evidence="4" id="KW-1015">Disulfide bond</keyword>
<dbReference type="Pfam" id="PF00135">
    <property type="entry name" value="COesterase"/>
    <property type="match status" value="1"/>
</dbReference>
<reference evidence="9" key="1">
    <citation type="submission" date="2025-08" db="UniProtKB">
        <authorList>
            <consortium name="RefSeq"/>
        </authorList>
    </citation>
    <scope>IDENTIFICATION</scope>
</reference>
<feature type="domain" description="Carboxylesterase type B" evidence="7">
    <location>
        <begin position="43"/>
        <end position="550"/>
    </location>
</feature>
<comment type="similarity">
    <text evidence="1 6">Belongs to the type-B carboxylesterase/lipase family.</text>
</comment>
<evidence type="ECO:0000256" key="1">
    <source>
        <dbReference type="ARBA" id="ARBA00005964"/>
    </source>
</evidence>
<dbReference type="PANTHER" id="PTHR43142:SF1">
    <property type="entry name" value="CARBOXYLIC ESTER HYDROLASE"/>
    <property type="match status" value="1"/>
</dbReference>
<dbReference type="GeneID" id="112058440"/>
<dbReference type="InterPro" id="IPR002018">
    <property type="entry name" value="CarbesteraseB"/>
</dbReference>
<evidence type="ECO:0000256" key="4">
    <source>
        <dbReference type="ARBA" id="ARBA00023157"/>
    </source>
</evidence>
<evidence type="ECO:0000256" key="3">
    <source>
        <dbReference type="ARBA" id="ARBA00022801"/>
    </source>
</evidence>
<dbReference type="PROSITE" id="PS51257">
    <property type="entry name" value="PROKAR_LIPOPROTEIN"/>
    <property type="match status" value="1"/>
</dbReference>
<dbReference type="Proteomes" id="UP001652582">
    <property type="component" value="Chromosome 4"/>
</dbReference>
<keyword evidence="5" id="KW-0325">Glycoprotein</keyword>
<dbReference type="InterPro" id="IPR019826">
    <property type="entry name" value="Carboxylesterase_B_AS"/>
</dbReference>
<name>A0A6J1PB10_BICAN</name>
<dbReference type="Gene3D" id="3.40.50.1820">
    <property type="entry name" value="alpha/beta hydrolase"/>
    <property type="match status" value="1"/>
</dbReference>
<dbReference type="PROSITE" id="PS00122">
    <property type="entry name" value="CARBOXYLESTERASE_B_1"/>
    <property type="match status" value="1"/>
</dbReference>
<dbReference type="PANTHER" id="PTHR43142">
    <property type="entry name" value="CARBOXYLIC ESTER HYDROLASE"/>
    <property type="match status" value="1"/>
</dbReference>
<dbReference type="GO" id="GO:0052689">
    <property type="term" value="F:carboxylic ester hydrolase activity"/>
    <property type="evidence" value="ECO:0007669"/>
    <property type="project" value="UniProtKB-KW"/>
</dbReference>
<evidence type="ECO:0000313" key="8">
    <source>
        <dbReference type="Proteomes" id="UP001652582"/>
    </source>
</evidence>
<dbReference type="EC" id="3.1.1.-" evidence="6"/>
<dbReference type="RefSeq" id="XP_023955052.2">
    <property type="nucleotide sequence ID" value="XM_024099284.2"/>
</dbReference>
<protein>
    <recommendedName>
        <fullName evidence="6">Carboxylic ester hydrolase</fullName>
        <ecNumber evidence="6">3.1.1.-</ecNumber>
    </recommendedName>
</protein>
<keyword evidence="2" id="KW-0719">Serine esterase</keyword>
<proteinExistence type="inferred from homology"/>